<dbReference type="PROSITE" id="PS51826">
    <property type="entry name" value="PSBD"/>
    <property type="match status" value="1"/>
</dbReference>
<dbReference type="InterPro" id="IPR004167">
    <property type="entry name" value="PSBD"/>
</dbReference>
<feature type="domain" description="Lipoyl-binding" evidence="7">
    <location>
        <begin position="1"/>
        <end position="76"/>
    </location>
</feature>
<dbReference type="PANTHER" id="PTHR43178">
    <property type="entry name" value="DIHYDROLIPOAMIDE ACETYLTRANSFERASE COMPONENT OF PYRUVATE DEHYDROGENASE COMPLEX"/>
    <property type="match status" value="1"/>
</dbReference>
<dbReference type="CDD" id="cd06849">
    <property type="entry name" value="lipoyl_domain"/>
    <property type="match status" value="1"/>
</dbReference>
<keyword evidence="3" id="KW-0808">Transferase</keyword>
<comment type="cofactor">
    <cofactor evidence="1">
        <name>(R)-lipoate</name>
        <dbReference type="ChEBI" id="CHEBI:83088"/>
    </cofactor>
</comment>
<accession>A0ABR8WGE3</accession>
<name>A0ABR8WGE3_9BACL</name>
<dbReference type="Proteomes" id="UP000658980">
    <property type="component" value="Unassembled WGS sequence"/>
</dbReference>
<keyword evidence="4" id="KW-0450">Lipoyl</keyword>
<dbReference type="PANTHER" id="PTHR43178:SF5">
    <property type="entry name" value="LIPOAMIDE ACYLTRANSFERASE COMPONENT OF BRANCHED-CHAIN ALPHA-KETO ACID DEHYDROGENASE COMPLEX, MITOCHONDRIAL"/>
    <property type="match status" value="1"/>
</dbReference>
<keyword evidence="5" id="KW-0012">Acyltransferase</keyword>
<organism evidence="9 10">
    <name type="scientific">Planococcus wigleyi</name>
    <dbReference type="NCBI Taxonomy" id="2762216"/>
    <lineage>
        <taxon>Bacteria</taxon>
        <taxon>Bacillati</taxon>
        <taxon>Bacillota</taxon>
        <taxon>Bacilli</taxon>
        <taxon>Bacillales</taxon>
        <taxon>Caryophanaceae</taxon>
        <taxon>Planococcus</taxon>
    </lineage>
</organism>
<dbReference type="PROSITE" id="PS00189">
    <property type="entry name" value="LIPOYL"/>
    <property type="match status" value="1"/>
</dbReference>
<evidence type="ECO:0000256" key="2">
    <source>
        <dbReference type="ARBA" id="ARBA00007317"/>
    </source>
</evidence>
<dbReference type="SUPFAM" id="SSF47005">
    <property type="entry name" value="Peripheral subunit-binding domain of 2-oxo acid dehydrogenase complex"/>
    <property type="match status" value="1"/>
</dbReference>
<proteinExistence type="inferred from homology"/>
<protein>
    <submittedName>
        <fullName evidence="9">Biotin/lipoyl-binding protein</fullName>
    </submittedName>
</protein>
<dbReference type="InterPro" id="IPR050743">
    <property type="entry name" value="2-oxoacid_DH_E2_comp"/>
</dbReference>
<feature type="domain" description="Peripheral subunit-binding (PSBD)" evidence="8">
    <location>
        <begin position="112"/>
        <end position="149"/>
    </location>
</feature>
<evidence type="ECO:0000259" key="7">
    <source>
        <dbReference type="PROSITE" id="PS50968"/>
    </source>
</evidence>
<dbReference type="InterPro" id="IPR036625">
    <property type="entry name" value="E3-bd_dom_sf"/>
</dbReference>
<evidence type="ECO:0000313" key="9">
    <source>
        <dbReference type="EMBL" id="MBD8016118.1"/>
    </source>
</evidence>
<evidence type="ECO:0000259" key="8">
    <source>
        <dbReference type="PROSITE" id="PS51826"/>
    </source>
</evidence>
<dbReference type="InterPro" id="IPR000089">
    <property type="entry name" value="Biotin_lipoyl"/>
</dbReference>
<evidence type="ECO:0000256" key="3">
    <source>
        <dbReference type="ARBA" id="ARBA00022679"/>
    </source>
</evidence>
<evidence type="ECO:0000256" key="1">
    <source>
        <dbReference type="ARBA" id="ARBA00001938"/>
    </source>
</evidence>
<dbReference type="InterPro" id="IPR011053">
    <property type="entry name" value="Single_hybrid_motif"/>
</dbReference>
<dbReference type="Gene3D" id="2.40.50.100">
    <property type="match status" value="1"/>
</dbReference>
<feature type="compositionally biased region" description="Polar residues" evidence="6">
    <location>
        <begin position="99"/>
        <end position="111"/>
    </location>
</feature>
<comment type="caution">
    <text evidence="9">The sequence shown here is derived from an EMBL/GenBank/DDBJ whole genome shotgun (WGS) entry which is preliminary data.</text>
</comment>
<dbReference type="Gene3D" id="4.10.320.10">
    <property type="entry name" value="E3-binding domain"/>
    <property type="match status" value="1"/>
</dbReference>
<dbReference type="Pfam" id="PF02817">
    <property type="entry name" value="E3_binding"/>
    <property type="match status" value="1"/>
</dbReference>
<dbReference type="SUPFAM" id="SSF51230">
    <property type="entry name" value="Single hybrid motif"/>
    <property type="match status" value="1"/>
</dbReference>
<feature type="region of interest" description="Disordered" evidence="6">
    <location>
        <begin position="75"/>
        <end position="114"/>
    </location>
</feature>
<evidence type="ECO:0000256" key="4">
    <source>
        <dbReference type="ARBA" id="ARBA00022823"/>
    </source>
</evidence>
<sequence>MIEIRLPQLAEDVNESLMVLWFVSVGDFVEKGQPLVEIQTEKAVSEITAESSGTIQEIAVKRGDSAKVGDVLATIDPDGVSGKGATAQDEKPARETKVETSSTSQASNNFVRVSPRLRRLAKDLGVNLETVKGSGPQGNITEEDIRDESGL</sequence>
<evidence type="ECO:0000256" key="5">
    <source>
        <dbReference type="ARBA" id="ARBA00023315"/>
    </source>
</evidence>
<dbReference type="PROSITE" id="PS50968">
    <property type="entry name" value="BIOTINYL_LIPOYL"/>
    <property type="match status" value="1"/>
</dbReference>
<gene>
    <name evidence="9" type="ORF">H9630_14910</name>
</gene>
<comment type="similarity">
    <text evidence="2">Belongs to the 2-oxoacid dehydrogenase family.</text>
</comment>
<evidence type="ECO:0000256" key="6">
    <source>
        <dbReference type="SAM" id="MobiDB-lite"/>
    </source>
</evidence>
<keyword evidence="10" id="KW-1185">Reference proteome</keyword>
<dbReference type="RefSeq" id="WP_191716291.1">
    <property type="nucleotide sequence ID" value="NZ_JACSPU010000005.1"/>
</dbReference>
<evidence type="ECO:0000313" key="10">
    <source>
        <dbReference type="Proteomes" id="UP000658980"/>
    </source>
</evidence>
<feature type="region of interest" description="Disordered" evidence="6">
    <location>
        <begin position="128"/>
        <end position="151"/>
    </location>
</feature>
<feature type="compositionally biased region" description="Acidic residues" evidence="6">
    <location>
        <begin position="141"/>
        <end position="151"/>
    </location>
</feature>
<feature type="compositionally biased region" description="Basic and acidic residues" evidence="6">
    <location>
        <begin position="88"/>
        <end position="98"/>
    </location>
</feature>
<dbReference type="InterPro" id="IPR003016">
    <property type="entry name" value="2-oxoA_DH_lipoyl-BS"/>
</dbReference>
<reference evidence="9 10" key="1">
    <citation type="submission" date="2020-08" db="EMBL/GenBank/DDBJ databases">
        <title>A Genomic Blueprint of the Chicken Gut Microbiome.</title>
        <authorList>
            <person name="Gilroy R."/>
            <person name="Ravi A."/>
            <person name="Getino M."/>
            <person name="Pursley I."/>
            <person name="Horton D.L."/>
            <person name="Alikhan N.-F."/>
            <person name="Baker D."/>
            <person name="Gharbi K."/>
            <person name="Hall N."/>
            <person name="Watson M."/>
            <person name="Adriaenssens E.M."/>
            <person name="Foster-Nyarko E."/>
            <person name="Jarju S."/>
            <person name="Secka A."/>
            <person name="Antonio M."/>
            <person name="Oren A."/>
            <person name="Chaudhuri R."/>
            <person name="La Ragione R.M."/>
            <person name="Hildebrand F."/>
            <person name="Pallen M.J."/>
        </authorList>
    </citation>
    <scope>NUCLEOTIDE SEQUENCE [LARGE SCALE GENOMIC DNA]</scope>
    <source>
        <strain evidence="9 10">Sa1BUA13</strain>
    </source>
</reference>
<dbReference type="Pfam" id="PF00364">
    <property type="entry name" value="Biotin_lipoyl"/>
    <property type="match status" value="1"/>
</dbReference>
<dbReference type="EMBL" id="JACSPU010000005">
    <property type="protein sequence ID" value="MBD8016118.1"/>
    <property type="molecule type" value="Genomic_DNA"/>
</dbReference>